<evidence type="ECO:0000256" key="2">
    <source>
        <dbReference type="SAM" id="MobiDB-lite"/>
    </source>
</evidence>
<dbReference type="EMBL" id="BQNB010017463">
    <property type="protein sequence ID" value="GJT63473.1"/>
    <property type="molecule type" value="Genomic_DNA"/>
</dbReference>
<evidence type="ECO:0000256" key="1">
    <source>
        <dbReference type="SAM" id="Coils"/>
    </source>
</evidence>
<proteinExistence type="predicted"/>
<evidence type="ECO:0000313" key="3">
    <source>
        <dbReference type="EMBL" id="GJT63473.1"/>
    </source>
</evidence>
<keyword evidence="4" id="KW-1185">Reference proteome</keyword>
<feature type="region of interest" description="Disordered" evidence="2">
    <location>
        <begin position="74"/>
        <end position="157"/>
    </location>
</feature>
<evidence type="ECO:0000313" key="4">
    <source>
        <dbReference type="Proteomes" id="UP001151760"/>
    </source>
</evidence>
<feature type="compositionally biased region" description="Pro residues" evidence="2">
    <location>
        <begin position="147"/>
        <end position="157"/>
    </location>
</feature>
<accession>A0ABQ5FKF2</accession>
<keyword evidence="1" id="KW-0175">Coiled coil</keyword>
<dbReference type="Proteomes" id="UP001151760">
    <property type="component" value="Unassembled WGS sequence"/>
</dbReference>
<feature type="coiled-coil region" evidence="1">
    <location>
        <begin position="213"/>
        <end position="264"/>
    </location>
</feature>
<sequence length="267" mass="28726">MTTPHPIPFPATTPRARVLISFVIISDSNDETTTLPVRPAPPSSDHTLALYGYPLDSGNDLSDEDLSETIESLHTQTAPTSVVLSPPTCPLSTSSTFARRSGKKILTSPPSLLPSSSSPPSLLLSSSSPPLSLLLSSSRKRSRSPSPSLPPSVSPSPLPLPPLPLPLPAVVPPPPPERIESVRDAIACYQAKYAKSCLERSHERQTADGALKTDMTEQDIKTLHARAEAAEQRAETLQVDRIEMAELRSRAKDIEASFLDLERHLGP</sequence>
<feature type="compositionally biased region" description="Low complexity" evidence="2">
    <location>
        <begin position="84"/>
        <end position="96"/>
    </location>
</feature>
<reference evidence="3" key="1">
    <citation type="journal article" date="2022" name="Int. J. Mol. Sci.">
        <title>Draft Genome of Tanacetum Coccineum: Genomic Comparison of Closely Related Tanacetum-Family Plants.</title>
        <authorList>
            <person name="Yamashiro T."/>
            <person name="Shiraishi A."/>
            <person name="Nakayama K."/>
            <person name="Satake H."/>
        </authorList>
    </citation>
    <scope>NUCLEOTIDE SEQUENCE</scope>
</reference>
<reference evidence="3" key="2">
    <citation type="submission" date="2022-01" db="EMBL/GenBank/DDBJ databases">
        <authorList>
            <person name="Yamashiro T."/>
            <person name="Shiraishi A."/>
            <person name="Satake H."/>
            <person name="Nakayama K."/>
        </authorList>
    </citation>
    <scope>NUCLEOTIDE SEQUENCE</scope>
</reference>
<feature type="compositionally biased region" description="Low complexity" evidence="2">
    <location>
        <begin position="108"/>
        <end position="137"/>
    </location>
</feature>
<comment type="caution">
    <text evidence="3">The sequence shown here is derived from an EMBL/GenBank/DDBJ whole genome shotgun (WGS) entry which is preliminary data.</text>
</comment>
<organism evidence="3 4">
    <name type="scientific">Tanacetum coccineum</name>
    <dbReference type="NCBI Taxonomy" id="301880"/>
    <lineage>
        <taxon>Eukaryota</taxon>
        <taxon>Viridiplantae</taxon>
        <taxon>Streptophyta</taxon>
        <taxon>Embryophyta</taxon>
        <taxon>Tracheophyta</taxon>
        <taxon>Spermatophyta</taxon>
        <taxon>Magnoliopsida</taxon>
        <taxon>eudicotyledons</taxon>
        <taxon>Gunneridae</taxon>
        <taxon>Pentapetalae</taxon>
        <taxon>asterids</taxon>
        <taxon>campanulids</taxon>
        <taxon>Asterales</taxon>
        <taxon>Asteraceae</taxon>
        <taxon>Asteroideae</taxon>
        <taxon>Anthemideae</taxon>
        <taxon>Anthemidinae</taxon>
        <taxon>Tanacetum</taxon>
    </lineage>
</organism>
<name>A0ABQ5FKF2_9ASTR</name>
<gene>
    <name evidence="3" type="ORF">Tco_1007006</name>
</gene>
<feature type="compositionally biased region" description="Polar residues" evidence="2">
    <location>
        <begin position="74"/>
        <end position="83"/>
    </location>
</feature>
<protein>
    <submittedName>
        <fullName evidence="3">Uncharacterized protein</fullName>
    </submittedName>
</protein>